<dbReference type="Pfam" id="PF01418">
    <property type="entry name" value="HTH_6"/>
    <property type="match status" value="1"/>
</dbReference>
<keyword evidence="7" id="KW-1185">Reference proteome</keyword>
<organism evidence="6 7">
    <name type="scientific">Kribbella aluminosa</name>
    <dbReference type="NCBI Taxonomy" id="416017"/>
    <lineage>
        <taxon>Bacteria</taxon>
        <taxon>Bacillati</taxon>
        <taxon>Actinomycetota</taxon>
        <taxon>Actinomycetes</taxon>
        <taxon>Propionibacteriales</taxon>
        <taxon>Kribbellaceae</taxon>
        <taxon>Kribbella</taxon>
    </lineage>
</organism>
<evidence type="ECO:0000313" key="6">
    <source>
        <dbReference type="EMBL" id="MBP2351631.1"/>
    </source>
</evidence>
<evidence type="ECO:0000256" key="3">
    <source>
        <dbReference type="ARBA" id="ARBA00023163"/>
    </source>
</evidence>
<dbReference type="Gene3D" id="1.10.10.10">
    <property type="entry name" value="Winged helix-like DNA-binding domain superfamily/Winged helix DNA-binding domain"/>
    <property type="match status" value="1"/>
</dbReference>
<comment type="caution">
    <text evidence="6">The sequence shown here is derived from an EMBL/GenBank/DDBJ whole genome shotgun (WGS) entry which is preliminary data.</text>
</comment>
<feature type="domain" description="SIS" evidence="5">
    <location>
        <begin position="126"/>
        <end position="267"/>
    </location>
</feature>
<keyword evidence="1" id="KW-0805">Transcription regulation</keyword>
<keyword evidence="3" id="KW-0804">Transcription</keyword>
<dbReference type="InterPro" id="IPR000281">
    <property type="entry name" value="HTH_RpiR"/>
</dbReference>
<evidence type="ECO:0000313" key="7">
    <source>
        <dbReference type="Proteomes" id="UP000755585"/>
    </source>
</evidence>
<dbReference type="RefSeq" id="WP_209694511.1">
    <property type="nucleotide sequence ID" value="NZ_BAAAVU010000013.1"/>
</dbReference>
<evidence type="ECO:0000256" key="2">
    <source>
        <dbReference type="ARBA" id="ARBA00023125"/>
    </source>
</evidence>
<accession>A0ABS4UJ00</accession>
<reference evidence="6 7" key="1">
    <citation type="submission" date="2021-03" db="EMBL/GenBank/DDBJ databases">
        <title>Sequencing the genomes of 1000 actinobacteria strains.</title>
        <authorList>
            <person name="Klenk H.-P."/>
        </authorList>
    </citation>
    <scope>NUCLEOTIDE SEQUENCE [LARGE SCALE GENOMIC DNA]</scope>
    <source>
        <strain evidence="6 7">DSM 18824</strain>
    </source>
</reference>
<dbReference type="InterPro" id="IPR036388">
    <property type="entry name" value="WH-like_DNA-bd_sf"/>
</dbReference>
<feature type="domain" description="HTH rpiR-type" evidence="4">
    <location>
        <begin position="1"/>
        <end position="77"/>
    </location>
</feature>
<name>A0ABS4UJ00_9ACTN</name>
<dbReference type="SUPFAM" id="SSF53697">
    <property type="entry name" value="SIS domain"/>
    <property type="match status" value="1"/>
</dbReference>
<dbReference type="PANTHER" id="PTHR30514">
    <property type="entry name" value="GLUCOKINASE"/>
    <property type="match status" value="1"/>
</dbReference>
<dbReference type="Pfam" id="PF01380">
    <property type="entry name" value="SIS"/>
    <property type="match status" value="1"/>
</dbReference>
<keyword evidence="2 6" id="KW-0238">DNA-binding</keyword>
<dbReference type="Proteomes" id="UP000755585">
    <property type="component" value="Unassembled WGS sequence"/>
</dbReference>
<protein>
    <submittedName>
        <fullName evidence="6">DNA-binding MurR/RpiR family transcriptional regulator</fullName>
    </submittedName>
</protein>
<dbReference type="SUPFAM" id="SSF46689">
    <property type="entry name" value="Homeodomain-like"/>
    <property type="match status" value="1"/>
</dbReference>
<dbReference type="PROSITE" id="PS51071">
    <property type="entry name" value="HTH_RPIR"/>
    <property type="match status" value="1"/>
</dbReference>
<sequence>MSVLSQLATTADDLPEGMRRIASYIVSDPSAAVGSTINELADLSHTSPATVNRFCRRLGYTGYAELKVAIATDNGRAEQANWQQAIGSEVQPGDSLERTAAVIAGGDMLAIQQTVDQLDLKAIAAVVDALTAARRIHLYGVSGSSLAAAEMRHRLNVIGMPAWSWSDVHDGLGAAASLEPGDVLVAFSHSGRTHEAVQVLRTAAAVGAVTVAITNSTDSPLAGAADHCLLTAVNEGSLFRSQALAASHSQLFLVDLIFVAVANQNFDRSLATFEKVAQAVQPHLVDHRRR</sequence>
<dbReference type="EMBL" id="JAGINT010000001">
    <property type="protein sequence ID" value="MBP2351631.1"/>
    <property type="molecule type" value="Genomic_DNA"/>
</dbReference>
<proteinExistence type="predicted"/>
<dbReference type="InterPro" id="IPR035472">
    <property type="entry name" value="RpiR-like_SIS"/>
</dbReference>
<dbReference type="PROSITE" id="PS51464">
    <property type="entry name" value="SIS"/>
    <property type="match status" value="1"/>
</dbReference>
<dbReference type="InterPro" id="IPR047640">
    <property type="entry name" value="RpiR-like"/>
</dbReference>
<dbReference type="PANTHER" id="PTHR30514:SF1">
    <property type="entry name" value="HTH-TYPE TRANSCRIPTIONAL REGULATOR HEXR-RELATED"/>
    <property type="match status" value="1"/>
</dbReference>
<evidence type="ECO:0000259" key="5">
    <source>
        <dbReference type="PROSITE" id="PS51464"/>
    </source>
</evidence>
<dbReference type="InterPro" id="IPR046348">
    <property type="entry name" value="SIS_dom_sf"/>
</dbReference>
<evidence type="ECO:0000256" key="1">
    <source>
        <dbReference type="ARBA" id="ARBA00023015"/>
    </source>
</evidence>
<dbReference type="GO" id="GO:0003677">
    <property type="term" value="F:DNA binding"/>
    <property type="evidence" value="ECO:0007669"/>
    <property type="project" value="UniProtKB-KW"/>
</dbReference>
<dbReference type="Gene3D" id="3.40.50.10490">
    <property type="entry name" value="Glucose-6-phosphate isomerase like protein, domain 1"/>
    <property type="match status" value="1"/>
</dbReference>
<evidence type="ECO:0000259" key="4">
    <source>
        <dbReference type="PROSITE" id="PS51071"/>
    </source>
</evidence>
<dbReference type="CDD" id="cd05013">
    <property type="entry name" value="SIS_RpiR"/>
    <property type="match status" value="1"/>
</dbReference>
<gene>
    <name evidence="6" type="ORF">JOF29_002714</name>
</gene>
<dbReference type="InterPro" id="IPR001347">
    <property type="entry name" value="SIS_dom"/>
</dbReference>
<dbReference type="InterPro" id="IPR009057">
    <property type="entry name" value="Homeodomain-like_sf"/>
</dbReference>